<dbReference type="Proteomes" id="UP000216339">
    <property type="component" value="Unassembled WGS sequence"/>
</dbReference>
<evidence type="ECO:0000313" key="4">
    <source>
        <dbReference type="EMBL" id="PAP77617.1"/>
    </source>
</evidence>
<keyword evidence="1" id="KW-0802">TPR repeat</keyword>
<protein>
    <recommendedName>
        <fullName evidence="6">Tetratrico peptide repeat group 5 domain-containing protein</fullName>
    </recommendedName>
</protein>
<evidence type="ECO:0000256" key="2">
    <source>
        <dbReference type="SAM" id="MobiDB-lite"/>
    </source>
</evidence>
<feature type="chain" id="PRO_5013035265" description="Tetratrico peptide repeat group 5 domain-containing protein" evidence="3">
    <location>
        <begin position="18"/>
        <end position="324"/>
    </location>
</feature>
<dbReference type="InterPro" id="IPR019734">
    <property type="entry name" value="TPR_rpt"/>
</dbReference>
<gene>
    <name evidence="4" type="ORF">BSZ37_14790</name>
</gene>
<dbReference type="SMART" id="SM00028">
    <property type="entry name" value="TPR"/>
    <property type="match status" value="4"/>
</dbReference>
<dbReference type="PROSITE" id="PS50005">
    <property type="entry name" value="TPR"/>
    <property type="match status" value="1"/>
</dbReference>
<dbReference type="OrthoDB" id="21665at2"/>
<accession>A0A271J2U2</accession>
<comment type="caution">
    <text evidence="4">The sequence shown here is derived from an EMBL/GenBank/DDBJ whole genome shotgun (WGS) entry which is preliminary data.</text>
</comment>
<feature type="repeat" description="TPR" evidence="1">
    <location>
        <begin position="93"/>
        <end position="126"/>
    </location>
</feature>
<dbReference type="RefSeq" id="WP_095511287.1">
    <property type="nucleotide sequence ID" value="NZ_MQWD01000001.1"/>
</dbReference>
<dbReference type="InterPro" id="IPR011990">
    <property type="entry name" value="TPR-like_helical_dom_sf"/>
</dbReference>
<keyword evidence="3" id="KW-0732">Signal</keyword>
<dbReference type="Gene3D" id="1.25.40.10">
    <property type="entry name" value="Tetratricopeptide repeat domain"/>
    <property type="match status" value="1"/>
</dbReference>
<feature type="signal peptide" evidence="3">
    <location>
        <begin position="1"/>
        <end position="17"/>
    </location>
</feature>
<dbReference type="EMBL" id="MQWD01000001">
    <property type="protein sequence ID" value="PAP77617.1"/>
    <property type="molecule type" value="Genomic_DNA"/>
</dbReference>
<reference evidence="4 5" key="1">
    <citation type="submission" date="2016-11" db="EMBL/GenBank/DDBJ databases">
        <title>Study of marine rhodopsin-containing bacteria.</title>
        <authorList>
            <person name="Yoshizawa S."/>
            <person name="Kumagai Y."/>
            <person name="Kogure K."/>
        </authorList>
    </citation>
    <scope>NUCLEOTIDE SEQUENCE [LARGE SCALE GENOMIC DNA]</scope>
    <source>
        <strain evidence="4 5">SAORIC-28</strain>
    </source>
</reference>
<name>A0A271J2U2_9BACT</name>
<evidence type="ECO:0000256" key="1">
    <source>
        <dbReference type="PROSITE-ProRule" id="PRU00339"/>
    </source>
</evidence>
<sequence length="324" mass="33260">MRRAPLLLLLLTTAATAQSGVDARLEGRFVRALTAVAIEDYETARETLDQILETTPGDASVLAVRAEVATGLGATADAVYYARRATEAAPDDAAAWLAFSAALLDAGQLREAADAAGRAVTIDPHDLDALTSAAEIAARLGDPAAERDALTTLVRVGDTAAARLRLSTLAERAGDRDEALAQARAAARLAPTEPAVARRLSDLQGTDRPAPPASGAEAGEADDVDALLALIDADPRRVDLWAQALDALAASADPRAGATADDALLLFPSVPAVLAAAAEAYAAAGRADDARATAQRGLAALDLLGDDLPDADALRLRLDAVLSR</sequence>
<keyword evidence="5" id="KW-1185">Reference proteome</keyword>
<evidence type="ECO:0000256" key="3">
    <source>
        <dbReference type="SAM" id="SignalP"/>
    </source>
</evidence>
<feature type="region of interest" description="Disordered" evidence="2">
    <location>
        <begin position="192"/>
        <end position="219"/>
    </location>
</feature>
<dbReference type="AlphaFoldDB" id="A0A271J2U2"/>
<organism evidence="4 5">
    <name type="scientific">Rubrivirga marina</name>
    <dbReference type="NCBI Taxonomy" id="1196024"/>
    <lineage>
        <taxon>Bacteria</taxon>
        <taxon>Pseudomonadati</taxon>
        <taxon>Rhodothermota</taxon>
        <taxon>Rhodothermia</taxon>
        <taxon>Rhodothermales</taxon>
        <taxon>Rubricoccaceae</taxon>
        <taxon>Rubrivirga</taxon>
    </lineage>
</organism>
<evidence type="ECO:0008006" key="6">
    <source>
        <dbReference type="Google" id="ProtNLM"/>
    </source>
</evidence>
<proteinExistence type="predicted"/>
<evidence type="ECO:0000313" key="5">
    <source>
        <dbReference type="Proteomes" id="UP000216339"/>
    </source>
</evidence>
<dbReference type="Pfam" id="PF13432">
    <property type="entry name" value="TPR_16"/>
    <property type="match status" value="2"/>
</dbReference>
<dbReference type="SUPFAM" id="SSF48452">
    <property type="entry name" value="TPR-like"/>
    <property type="match status" value="1"/>
</dbReference>